<keyword evidence="2 7" id="KW-0808">Transferase</keyword>
<evidence type="ECO:0000256" key="2">
    <source>
        <dbReference type="ARBA" id="ARBA00022679"/>
    </source>
</evidence>
<keyword evidence="10" id="KW-1185">Reference proteome</keyword>
<keyword evidence="5 7" id="KW-0472">Membrane</keyword>
<evidence type="ECO:0000256" key="7">
    <source>
        <dbReference type="RuleBase" id="RU079119"/>
    </source>
</evidence>
<proteinExistence type="inferred from homology"/>
<accession>A0A196S902</accession>
<comment type="caution">
    <text evidence="9">The sequence shown here is derived from an EMBL/GenBank/DDBJ whole genome shotgun (WGS) entry which is preliminary data.</text>
</comment>
<dbReference type="EC" id="2.3.1.225" evidence="7"/>
<dbReference type="GO" id="GO:0016020">
    <property type="term" value="C:membrane"/>
    <property type="evidence" value="ECO:0007669"/>
    <property type="project" value="UniProtKB-SubCell"/>
</dbReference>
<evidence type="ECO:0000256" key="4">
    <source>
        <dbReference type="ARBA" id="ARBA00022989"/>
    </source>
</evidence>
<organism evidence="9 10">
    <name type="scientific">Blastocystis sp. subtype 1 (strain ATCC 50177 / NandII)</name>
    <dbReference type="NCBI Taxonomy" id="478820"/>
    <lineage>
        <taxon>Eukaryota</taxon>
        <taxon>Sar</taxon>
        <taxon>Stramenopiles</taxon>
        <taxon>Bigyra</taxon>
        <taxon>Opalozoa</taxon>
        <taxon>Opalinata</taxon>
        <taxon>Blastocystidae</taxon>
        <taxon>Blastocystis</taxon>
    </lineage>
</organism>
<comment type="subcellular location">
    <subcellularLocation>
        <location evidence="1">Membrane</location>
        <topology evidence="1">Multi-pass membrane protein</topology>
    </subcellularLocation>
</comment>
<evidence type="ECO:0000256" key="6">
    <source>
        <dbReference type="ARBA" id="ARBA00023315"/>
    </source>
</evidence>
<dbReference type="InterPro" id="IPR039859">
    <property type="entry name" value="PFA4/ZDH16/20/ERF2-like"/>
</dbReference>
<feature type="domain" description="Palmitoyltransferase DHHC" evidence="8">
    <location>
        <begin position="119"/>
        <end position="186"/>
    </location>
</feature>
<dbReference type="OrthoDB" id="9909019at2759"/>
<dbReference type="PROSITE" id="PS50216">
    <property type="entry name" value="DHHC"/>
    <property type="match status" value="1"/>
</dbReference>
<feature type="transmembrane region" description="Helical" evidence="7">
    <location>
        <begin position="74"/>
        <end position="93"/>
    </location>
</feature>
<keyword evidence="3 7" id="KW-0812">Transmembrane</keyword>
<reference evidence="9 10" key="1">
    <citation type="submission" date="2016-05" db="EMBL/GenBank/DDBJ databases">
        <title>Nuclear genome of Blastocystis sp. subtype 1 NandII.</title>
        <authorList>
            <person name="Gentekaki E."/>
            <person name="Curtis B."/>
            <person name="Stairs C."/>
            <person name="Eme L."/>
            <person name="Herman E."/>
            <person name="Klimes V."/>
            <person name="Arias M.C."/>
            <person name="Elias M."/>
            <person name="Hilliou F."/>
            <person name="Klute M."/>
            <person name="Malik S.-B."/>
            <person name="Pightling A."/>
            <person name="Rachubinski R."/>
            <person name="Salas D."/>
            <person name="Schlacht A."/>
            <person name="Suga H."/>
            <person name="Archibald J."/>
            <person name="Ball S.G."/>
            <person name="Clark G."/>
            <person name="Dacks J."/>
            <person name="Van Der Giezen M."/>
            <person name="Tsaousis A."/>
            <person name="Roger A."/>
        </authorList>
    </citation>
    <scope>NUCLEOTIDE SEQUENCE [LARGE SCALE GENOMIC DNA]</scope>
    <source>
        <strain evidence="10">ATCC 50177 / NandII</strain>
    </source>
</reference>
<comment type="domain">
    <text evidence="7">The DHHC domain is required for palmitoyltransferase activity.</text>
</comment>
<dbReference type="Proteomes" id="UP000078348">
    <property type="component" value="Unassembled WGS sequence"/>
</dbReference>
<evidence type="ECO:0000259" key="8">
    <source>
        <dbReference type="Pfam" id="PF01529"/>
    </source>
</evidence>
<dbReference type="GO" id="GO:0005794">
    <property type="term" value="C:Golgi apparatus"/>
    <property type="evidence" value="ECO:0007669"/>
    <property type="project" value="TreeGrafter"/>
</dbReference>
<dbReference type="AlphaFoldDB" id="A0A196S902"/>
<dbReference type="STRING" id="478820.A0A196S902"/>
<sequence>MGNGKLTKPAHSRRWFYKQGKFFILYGGISVNKHTVLLGPDWWLFVPTLLLIASISVSNFWMEELRFFSLLFRFFFHLVHFALLYCYVSVGMVDPGIVVPNEENSVENKERLESQDYFYCTLCQAYCPPHTRHCSQCGVCIRYDDHHCGFMGQCVSRKTLPYFRGFVALIAVVELLHFYVHSPWLFSYFSFMRRVFSYLHVLA</sequence>
<gene>
    <name evidence="9" type="ORF">AV274_5486</name>
</gene>
<keyword evidence="4 7" id="KW-1133">Transmembrane helix</keyword>
<evidence type="ECO:0000256" key="3">
    <source>
        <dbReference type="ARBA" id="ARBA00022692"/>
    </source>
</evidence>
<dbReference type="GO" id="GO:0005783">
    <property type="term" value="C:endoplasmic reticulum"/>
    <property type="evidence" value="ECO:0007669"/>
    <property type="project" value="TreeGrafter"/>
</dbReference>
<evidence type="ECO:0000256" key="5">
    <source>
        <dbReference type="ARBA" id="ARBA00023136"/>
    </source>
</evidence>
<dbReference type="Pfam" id="PF01529">
    <property type="entry name" value="DHHC"/>
    <property type="match status" value="1"/>
</dbReference>
<dbReference type="GO" id="GO:0006612">
    <property type="term" value="P:protein targeting to membrane"/>
    <property type="evidence" value="ECO:0007669"/>
    <property type="project" value="TreeGrafter"/>
</dbReference>
<dbReference type="PANTHER" id="PTHR22883">
    <property type="entry name" value="ZINC FINGER DHHC DOMAIN CONTAINING PROTEIN"/>
    <property type="match status" value="1"/>
</dbReference>
<comment type="catalytic activity">
    <reaction evidence="7">
        <text>L-cysteinyl-[protein] + hexadecanoyl-CoA = S-hexadecanoyl-L-cysteinyl-[protein] + CoA</text>
        <dbReference type="Rhea" id="RHEA:36683"/>
        <dbReference type="Rhea" id="RHEA-COMP:10131"/>
        <dbReference type="Rhea" id="RHEA-COMP:11032"/>
        <dbReference type="ChEBI" id="CHEBI:29950"/>
        <dbReference type="ChEBI" id="CHEBI:57287"/>
        <dbReference type="ChEBI" id="CHEBI:57379"/>
        <dbReference type="ChEBI" id="CHEBI:74151"/>
        <dbReference type="EC" id="2.3.1.225"/>
    </reaction>
</comment>
<feature type="transmembrane region" description="Helical" evidence="7">
    <location>
        <begin position="42"/>
        <end position="62"/>
    </location>
</feature>
<evidence type="ECO:0000313" key="10">
    <source>
        <dbReference type="Proteomes" id="UP000078348"/>
    </source>
</evidence>
<dbReference type="GO" id="GO:0019706">
    <property type="term" value="F:protein-cysteine S-palmitoyltransferase activity"/>
    <property type="evidence" value="ECO:0007669"/>
    <property type="project" value="UniProtKB-EC"/>
</dbReference>
<comment type="similarity">
    <text evidence="7">Belongs to the DHHC palmitoyltransferase family.</text>
</comment>
<protein>
    <recommendedName>
        <fullName evidence="7">Palmitoyltransferase</fullName>
        <ecNumber evidence="7">2.3.1.225</ecNumber>
    </recommendedName>
</protein>
<evidence type="ECO:0000313" key="9">
    <source>
        <dbReference type="EMBL" id="OAO12836.1"/>
    </source>
</evidence>
<feature type="transmembrane region" description="Helical" evidence="7">
    <location>
        <begin position="166"/>
        <end position="186"/>
    </location>
</feature>
<dbReference type="InterPro" id="IPR001594">
    <property type="entry name" value="Palmitoyltrfase_DHHC"/>
</dbReference>
<name>A0A196S902_BLAHN</name>
<dbReference type="EMBL" id="LXWW01000508">
    <property type="protein sequence ID" value="OAO12836.1"/>
    <property type="molecule type" value="Genomic_DNA"/>
</dbReference>
<evidence type="ECO:0000256" key="1">
    <source>
        <dbReference type="ARBA" id="ARBA00004141"/>
    </source>
</evidence>
<keyword evidence="6 7" id="KW-0012">Acyltransferase</keyword>